<evidence type="ECO:0000313" key="2">
    <source>
        <dbReference type="Proteomes" id="UP000283210"/>
    </source>
</evidence>
<dbReference type="Pfam" id="PF00400">
    <property type="entry name" value="WD40"/>
    <property type="match status" value="1"/>
</dbReference>
<reference evidence="1 2" key="2">
    <citation type="submission" date="2019-01" db="EMBL/GenBank/DDBJ databases">
        <title>A chromosome length genome reference of the Java medaka (oryzias javanicus).</title>
        <authorList>
            <person name="Herpin A."/>
            <person name="Takehana Y."/>
            <person name="Naruse K."/>
            <person name="Ansai S."/>
            <person name="Kawaguchi M."/>
        </authorList>
    </citation>
    <scope>NUCLEOTIDE SEQUENCE [LARGE SCALE GENOMIC DNA]</scope>
    <source>
        <strain evidence="1">RS831</strain>
        <tissue evidence="1">Whole body</tissue>
    </source>
</reference>
<keyword evidence="2" id="KW-1185">Reference proteome</keyword>
<dbReference type="EMBL" id="CM012447">
    <property type="protein sequence ID" value="RVE67240.1"/>
    <property type="molecule type" value="Genomic_DNA"/>
</dbReference>
<dbReference type="AlphaFoldDB" id="A0A437CX60"/>
<proteinExistence type="predicted"/>
<sequence length="371" mass="41620">MIKEMWAGRFIADQHKDSQYMQQALTNALLMDAVVGCLQSSKAVYAASKLAHFDREEVQLTLPKTTTETLKHKINPSLELAAPQTIEVLYYTLGQLWVSLGGGTVMVFDASSWSLTHTVQVGDARLSCMLAVTEDQVWMGSEDSVIYIISVLSMVCNRQLTDHRAEVTGLALDLEKYSHKVAYSCSAEGTVLVWDVPTLQVRKRFRLSCDRLQSVHCSNRMLWCCSRDSVMEVWRNGSLKNRVNLPDQQRGSISAVVVLSEREELWAGFKDSADLYVWRIKDTAKPVHRVVLPDCSGCFCMIPVKNQVWIGTMGRSSAKGKVYIVDSERYQVLKELQAHSDRVTALCSAEDRYVLSGAAKLDGKIAIWKVE</sequence>
<organism evidence="1 2">
    <name type="scientific">Oryzias javanicus</name>
    <name type="common">Javanese ricefish</name>
    <name type="synonym">Aplocheilus javanicus</name>
    <dbReference type="NCBI Taxonomy" id="123683"/>
    <lineage>
        <taxon>Eukaryota</taxon>
        <taxon>Metazoa</taxon>
        <taxon>Chordata</taxon>
        <taxon>Craniata</taxon>
        <taxon>Vertebrata</taxon>
        <taxon>Euteleostomi</taxon>
        <taxon>Actinopterygii</taxon>
        <taxon>Neopterygii</taxon>
        <taxon>Teleostei</taxon>
        <taxon>Neoteleostei</taxon>
        <taxon>Acanthomorphata</taxon>
        <taxon>Ovalentaria</taxon>
        <taxon>Atherinomorphae</taxon>
        <taxon>Beloniformes</taxon>
        <taxon>Adrianichthyidae</taxon>
        <taxon>Oryziinae</taxon>
        <taxon>Oryzias</taxon>
    </lineage>
</organism>
<gene>
    <name evidence="1" type="ORF">OJAV_G00115550</name>
</gene>
<dbReference type="PANTHER" id="PTHR12296">
    <property type="entry name" value="DENN DOMAIN-CONTAINING PROTEIN 4"/>
    <property type="match status" value="1"/>
</dbReference>
<protein>
    <submittedName>
        <fullName evidence="1">Uncharacterized protein</fullName>
    </submittedName>
</protein>
<dbReference type="Pfam" id="PF19056">
    <property type="entry name" value="WD40_2"/>
    <property type="match status" value="1"/>
</dbReference>
<dbReference type="InterPro" id="IPR036322">
    <property type="entry name" value="WD40_repeat_dom_sf"/>
</dbReference>
<dbReference type="GO" id="GO:0031410">
    <property type="term" value="C:cytoplasmic vesicle"/>
    <property type="evidence" value="ECO:0007669"/>
    <property type="project" value="TreeGrafter"/>
</dbReference>
<dbReference type="InterPro" id="IPR001680">
    <property type="entry name" value="WD40_rpt"/>
</dbReference>
<dbReference type="OrthoDB" id="6019893at2759"/>
<dbReference type="InterPro" id="IPR015943">
    <property type="entry name" value="WD40/YVTN_repeat-like_dom_sf"/>
</dbReference>
<accession>A0A437CX60</accession>
<dbReference type="InterPro" id="IPR051696">
    <property type="entry name" value="DENN_Domain_GEFs"/>
</dbReference>
<dbReference type="Proteomes" id="UP000283210">
    <property type="component" value="Chromosome 11"/>
</dbReference>
<dbReference type="PANTHER" id="PTHR12296:SF21">
    <property type="entry name" value="DENN DOMAIN-CONTAINING PROTEIN 3"/>
    <property type="match status" value="1"/>
</dbReference>
<dbReference type="SUPFAM" id="SSF50978">
    <property type="entry name" value="WD40 repeat-like"/>
    <property type="match status" value="1"/>
</dbReference>
<reference evidence="1 2" key="1">
    <citation type="submission" date="2018-11" db="EMBL/GenBank/DDBJ databases">
        <authorList>
            <person name="Lopez-Roques C."/>
            <person name="Donnadieu C."/>
            <person name="Bouchez O."/>
            <person name="Klopp C."/>
            <person name="Cabau C."/>
            <person name="Zahm M."/>
        </authorList>
    </citation>
    <scope>NUCLEOTIDE SEQUENCE [LARGE SCALE GENOMIC DNA]</scope>
    <source>
        <strain evidence="1">RS831</strain>
        <tissue evidence="1">Whole body</tissue>
    </source>
</reference>
<evidence type="ECO:0000313" key="1">
    <source>
        <dbReference type="EMBL" id="RVE67240.1"/>
    </source>
</evidence>
<dbReference type="SMART" id="SM00320">
    <property type="entry name" value="WD40"/>
    <property type="match status" value="4"/>
</dbReference>
<dbReference type="Gene3D" id="2.130.10.10">
    <property type="entry name" value="YVTN repeat-like/Quinoprotein amine dehydrogenase"/>
    <property type="match status" value="2"/>
</dbReference>
<dbReference type="GO" id="GO:0005085">
    <property type="term" value="F:guanyl-nucleotide exchange factor activity"/>
    <property type="evidence" value="ECO:0007669"/>
    <property type="project" value="UniProtKB-ARBA"/>
</dbReference>
<dbReference type="GO" id="GO:0032483">
    <property type="term" value="P:regulation of Rab protein signal transduction"/>
    <property type="evidence" value="ECO:0007669"/>
    <property type="project" value="TreeGrafter"/>
</dbReference>
<name>A0A437CX60_ORYJA</name>